<evidence type="ECO:0000313" key="2">
    <source>
        <dbReference type="EMBL" id="KAK6141339.1"/>
    </source>
</evidence>
<comment type="caution">
    <text evidence="2">The sequence shown here is derived from an EMBL/GenBank/DDBJ whole genome shotgun (WGS) entry which is preliminary data.</text>
</comment>
<evidence type="ECO:0000256" key="1">
    <source>
        <dbReference type="SAM" id="MobiDB-lite"/>
    </source>
</evidence>
<reference evidence="2 3" key="1">
    <citation type="journal article" date="2021" name="Comput. Struct. Biotechnol. J.">
        <title>De novo genome assembly of the potent medicinal plant Rehmannia glutinosa using nanopore technology.</title>
        <authorList>
            <person name="Ma L."/>
            <person name="Dong C."/>
            <person name="Song C."/>
            <person name="Wang X."/>
            <person name="Zheng X."/>
            <person name="Niu Y."/>
            <person name="Chen S."/>
            <person name="Feng W."/>
        </authorList>
    </citation>
    <scope>NUCLEOTIDE SEQUENCE [LARGE SCALE GENOMIC DNA]</scope>
    <source>
        <strain evidence="2">DH-2019</strain>
    </source>
</reference>
<dbReference type="PANTHER" id="PTHR31972">
    <property type="entry name" value="EXPRESSED PROTEIN"/>
    <property type="match status" value="1"/>
</dbReference>
<gene>
    <name evidence="2" type="ORF">DH2020_024918</name>
</gene>
<organism evidence="2 3">
    <name type="scientific">Rehmannia glutinosa</name>
    <name type="common">Chinese foxglove</name>
    <dbReference type="NCBI Taxonomy" id="99300"/>
    <lineage>
        <taxon>Eukaryota</taxon>
        <taxon>Viridiplantae</taxon>
        <taxon>Streptophyta</taxon>
        <taxon>Embryophyta</taxon>
        <taxon>Tracheophyta</taxon>
        <taxon>Spermatophyta</taxon>
        <taxon>Magnoliopsida</taxon>
        <taxon>eudicotyledons</taxon>
        <taxon>Gunneridae</taxon>
        <taxon>Pentapetalae</taxon>
        <taxon>asterids</taxon>
        <taxon>lamiids</taxon>
        <taxon>Lamiales</taxon>
        <taxon>Orobanchaceae</taxon>
        <taxon>Rehmannieae</taxon>
        <taxon>Rehmannia</taxon>
    </lineage>
</organism>
<keyword evidence="3" id="KW-1185">Reference proteome</keyword>
<accession>A0ABR0W2Y3</accession>
<dbReference type="Pfam" id="PF05910">
    <property type="entry name" value="DUF868"/>
    <property type="match status" value="1"/>
</dbReference>
<sequence length="305" mass="34627">MKEFPSCFGENGIQIDHPSSSNTNKTNAQNRVTCVYSYHSFRFSGFITVTWIKHLVAQGLTIGIENPSKQPLCRVDIKPWLFSSKKKGFKNLVLNSTTVNIHWDLSSAKFGSSPEPLQNFYLAIVLNQELCLLLGDSPNEAYKKIDSVSTPVVTKAKFVAKREHIVGKRLYTSKAQFCEKGEMHDIRIEYDPSEGFGKCLVICIDRKVVLQVTQLMWKFRGNETILVDGFSVEVYWDVYNWLFGSVNMSNGIFLFRSCVSGEKLWSNVSPNKPSALSWNGWERSKDVDLQQGHGFSLVLCAWKNE</sequence>
<feature type="region of interest" description="Disordered" evidence="1">
    <location>
        <begin position="1"/>
        <end position="24"/>
    </location>
</feature>
<dbReference type="EMBL" id="JABTTQ020000151">
    <property type="protein sequence ID" value="KAK6141339.1"/>
    <property type="molecule type" value="Genomic_DNA"/>
</dbReference>
<dbReference type="PANTHER" id="PTHR31972:SF4">
    <property type="entry name" value="DUF868 DOMAIN-CONTAINING PROTEIN"/>
    <property type="match status" value="1"/>
</dbReference>
<name>A0ABR0W2Y3_REHGL</name>
<dbReference type="InterPro" id="IPR008586">
    <property type="entry name" value="DUF868_pln"/>
</dbReference>
<protein>
    <submittedName>
        <fullName evidence="2">Uncharacterized protein</fullName>
    </submittedName>
</protein>
<evidence type="ECO:0000313" key="3">
    <source>
        <dbReference type="Proteomes" id="UP001318860"/>
    </source>
</evidence>
<proteinExistence type="predicted"/>
<dbReference type="Proteomes" id="UP001318860">
    <property type="component" value="Unassembled WGS sequence"/>
</dbReference>